<evidence type="ECO:0008006" key="4">
    <source>
        <dbReference type="Google" id="ProtNLM"/>
    </source>
</evidence>
<sequence>MAPALVGGGTATGTSATTLLQKRHHLAQTNWRHVLGAISHYQLLTVPLTPLVLATPPPSQHTTYQMQSETPTKESSSNSTMDLRSKPKKDPQKTHEPVGGETTKDGVRPSDLNETETEKNREVDLQTSIENIVMEAEHRIGDTEDEVRRIDSLMKVTRQENETLKDKVEYLENYSRRNNIRIVGMKEGSEGSDPVKFFSEWLPKILGTQHSSEQLDIEQAHRTLNPVPNPDKPPRPILVRLLRYQDREKILRLAKQKGEITMDGRRISIFPDMSPDLAKRCKQMIPALKALKERKVSCYLVHPARIKILTEDGKSRFFETSGEAFKYLEDQDKT</sequence>
<feature type="compositionally biased region" description="Basic and acidic residues" evidence="1">
    <location>
        <begin position="83"/>
        <end position="108"/>
    </location>
</feature>
<name>A0A671SDR8_9TELE</name>
<feature type="compositionally biased region" description="Polar residues" evidence="1">
    <location>
        <begin position="60"/>
        <end position="82"/>
    </location>
</feature>
<organism evidence="2 3">
    <name type="scientific">Sinocyclocheilus anshuiensis</name>
    <dbReference type="NCBI Taxonomy" id="1608454"/>
    <lineage>
        <taxon>Eukaryota</taxon>
        <taxon>Metazoa</taxon>
        <taxon>Chordata</taxon>
        <taxon>Craniata</taxon>
        <taxon>Vertebrata</taxon>
        <taxon>Euteleostomi</taxon>
        <taxon>Actinopterygii</taxon>
        <taxon>Neopterygii</taxon>
        <taxon>Teleostei</taxon>
        <taxon>Ostariophysi</taxon>
        <taxon>Cypriniformes</taxon>
        <taxon>Cyprinidae</taxon>
        <taxon>Cyprininae</taxon>
        <taxon>Sinocyclocheilus</taxon>
    </lineage>
</organism>
<dbReference type="Ensembl" id="ENSSANT00000099737.1">
    <property type="protein sequence ID" value="ENSSANP00000093914.1"/>
    <property type="gene ID" value="ENSSANG00000046281.1"/>
</dbReference>
<evidence type="ECO:0000256" key="1">
    <source>
        <dbReference type="SAM" id="MobiDB-lite"/>
    </source>
</evidence>
<reference evidence="2" key="1">
    <citation type="submission" date="2025-08" db="UniProtKB">
        <authorList>
            <consortium name="Ensembl"/>
        </authorList>
    </citation>
    <scope>IDENTIFICATION</scope>
</reference>
<evidence type="ECO:0000313" key="2">
    <source>
        <dbReference type="Ensembl" id="ENSSANP00000093914.1"/>
    </source>
</evidence>
<dbReference type="PANTHER" id="PTHR11505">
    <property type="entry name" value="L1 TRANSPOSABLE ELEMENT-RELATED"/>
    <property type="match status" value="1"/>
</dbReference>
<feature type="region of interest" description="Disordered" evidence="1">
    <location>
        <begin position="57"/>
        <end position="127"/>
    </location>
</feature>
<dbReference type="AlphaFoldDB" id="A0A671SDR8"/>
<accession>A0A671SDR8</accession>
<reference evidence="2" key="2">
    <citation type="submission" date="2025-09" db="UniProtKB">
        <authorList>
            <consortium name="Ensembl"/>
        </authorList>
    </citation>
    <scope>IDENTIFICATION</scope>
</reference>
<protein>
    <recommendedName>
        <fullName evidence="4">L1 transposable element RRM domain-containing protein</fullName>
    </recommendedName>
</protein>
<dbReference type="InterPro" id="IPR004244">
    <property type="entry name" value="Transposase_22"/>
</dbReference>
<dbReference type="Proteomes" id="UP000472260">
    <property type="component" value="Unassembled WGS sequence"/>
</dbReference>
<proteinExistence type="predicted"/>
<keyword evidence="3" id="KW-1185">Reference proteome</keyword>
<dbReference type="FunFam" id="3.30.70.1820:FF:000004">
    <property type="entry name" value="Uncharacterized protein"/>
    <property type="match status" value="1"/>
</dbReference>
<evidence type="ECO:0000313" key="3">
    <source>
        <dbReference type="Proteomes" id="UP000472260"/>
    </source>
</evidence>
<dbReference type="Gene3D" id="3.30.70.1820">
    <property type="entry name" value="L1 transposable element, RRM domain"/>
    <property type="match status" value="1"/>
</dbReference>